<sequence>MVSPNFGNLSVGSLALDRFLSTGATLTDANPVFLYDNGTGSLHFDRDGLGNAAPVQIASLTGNRNLNYSDIQIVAA</sequence>
<dbReference type="AlphaFoldDB" id="A0A450WTC8"/>
<name>A0A450WTC8_9GAMM</name>
<gene>
    <name evidence="1" type="ORF">BECKLFY1418C_GA0070996_10704</name>
</gene>
<proteinExistence type="predicted"/>
<organism evidence="1">
    <name type="scientific">Candidatus Kentrum sp. LFY</name>
    <dbReference type="NCBI Taxonomy" id="2126342"/>
    <lineage>
        <taxon>Bacteria</taxon>
        <taxon>Pseudomonadati</taxon>
        <taxon>Pseudomonadota</taxon>
        <taxon>Gammaproteobacteria</taxon>
        <taxon>Candidatus Kentrum</taxon>
    </lineage>
</organism>
<dbReference type="EMBL" id="CAADFN010000070">
    <property type="protein sequence ID" value="VFK20277.1"/>
    <property type="molecule type" value="Genomic_DNA"/>
</dbReference>
<evidence type="ECO:0000313" key="1">
    <source>
        <dbReference type="EMBL" id="VFK20277.1"/>
    </source>
</evidence>
<protein>
    <submittedName>
        <fullName evidence="1">Uncharacterized protein</fullName>
    </submittedName>
</protein>
<accession>A0A450WTC8</accession>
<reference evidence="1" key="1">
    <citation type="submission" date="2019-02" db="EMBL/GenBank/DDBJ databases">
        <authorList>
            <person name="Gruber-Vodicka R. H."/>
            <person name="Seah K. B. B."/>
        </authorList>
    </citation>
    <scope>NUCLEOTIDE SEQUENCE</scope>
    <source>
        <strain evidence="1">BECK_BY7</strain>
    </source>
</reference>